<gene>
    <name evidence="1" type="ORF">LCGC14_2845280</name>
</gene>
<dbReference type="Pfam" id="PF16510">
    <property type="entry name" value="P22_portal"/>
    <property type="match status" value="1"/>
</dbReference>
<dbReference type="AlphaFoldDB" id="A0A0F9B116"/>
<comment type="caution">
    <text evidence="1">The sequence shown here is derived from an EMBL/GenBank/DDBJ whole genome shotgun (WGS) entry which is preliminary data.</text>
</comment>
<reference evidence="1" key="1">
    <citation type="journal article" date="2015" name="Nature">
        <title>Complex archaea that bridge the gap between prokaryotes and eukaryotes.</title>
        <authorList>
            <person name="Spang A."/>
            <person name="Saw J.H."/>
            <person name="Jorgensen S.L."/>
            <person name="Zaremba-Niedzwiedzka K."/>
            <person name="Martijn J."/>
            <person name="Lind A.E."/>
            <person name="van Eijk R."/>
            <person name="Schleper C."/>
            <person name="Guy L."/>
            <person name="Ettema T.J."/>
        </authorList>
    </citation>
    <scope>NUCLEOTIDE SEQUENCE</scope>
</reference>
<dbReference type="InterPro" id="IPR032427">
    <property type="entry name" value="P22_portal"/>
</dbReference>
<feature type="non-terminal residue" evidence="1">
    <location>
        <position position="1"/>
    </location>
</feature>
<dbReference type="EMBL" id="LAZR01054568">
    <property type="protein sequence ID" value="KKK78266.1"/>
    <property type="molecule type" value="Genomic_DNA"/>
</dbReference>
<sequence>GQATTANAIGLQFTWNTTLTSLVEFNRKMAKGKILVPRGSKIEVDPDDQHGEKWVYNPVFGLKPEHLQLKGLPTTIDQVMALTKSSIDDLYNQHEISRGTNKSDIRSGEMVSLLREQDAHGNIPSHALFEESLERLMKRVLERIRKEYTAERMLKIMGEEGEFVVFEFKGADLRNNTDVIVRRESTLPDSRVDREAKILRKLELGLYGQIQDRKVRRTVARMIEDAGANSIYEPDRLDERIAERENHLMMDEEDMNPNAAKSLINSYDNHVIHDEIHDRFRKGSDYQKLKYSENEGEPEHFLELDIRFEAHNGMHKQFIAEQEAKMMQQQIALQGGGKNDRGNK</sequence>
<proteinExistence type="predicted"/>
<name>A0A0F9B116_9ZZZZ</name>
<accession>A0A0F9B116</accession>
<organism evidence="1">
    <name type="scientific">marine sediment metagenome</name>
    <dbReference type="NCBI Taxonomy" id="412755"/>
    <lineage>
        <taxon>unclassified sequences</taxon>
        <taxon>metagenomes</taxon>
        <taxon>ecological metagenomes</taxon>
    </lineage>
</organism>
<evidence type="ECO:0000313" key="1">
    <source>
        <dbReference type="EMBL" id="KKK78266.1"/>
    </source>
</evidence>
<protein>
    <submittedName>
        <fullName evidence="1">Uncharacterized protein</fullName>
    </submittedName>
</protein>